<reference evidence="1 2" key="1">
    <citation type="submission" date="2021-12" db="EMBL/GenBank/DDBJ databases">
        <title>Genome sequencing of bacteria with rrn-lacking chromosome and rrn-plasmid.</title>
        <authorList>
            <person name="Anda M."/>
            <person name="Iwasaki W."/>
        </authorList>
    </citation>
    <scope>NUCLEOTIDE SEQUENCE [LARGE SCALE GENOMIC DNA]</scope>
    <source>
        <strain evidence="1 2">DSM 100852</strain>
    </source>
</reference>
<dbReference type="InterPro" id="IPR025850">
    <property type="entry name" value="SUKH-3"/>
</dbReference>
<accession>A0AAU9DA66</accession>
<keyword evidence="2" id="KW-1185">Reference proteome</keyword>
<proteinExistence type="predicted"/>
<evidence type="ECO:0000313" key="2">
    <source>
        <dbReference type="Proteomes" id="UP001348817"/>
    </source>
</evidence>
<dbReference type="AlphaFoldDB" id="A0AAU9DA66"/>
<dbReference type="Pfam" id="PF14433">
    <property type="entry name" value="SUKH-3"/>
    <property type="match status" value="1"/>
</dbReference>
<sequence length="178" mass="21044">MGKLPVEILPYFKQAGWFEGRSVDIQAELKDEFGTYPDSYIKFMSEFSDLSVHHRGTHEIERASGEKDEYSFDRYIWFDLMYDRDLMYYEDGEEGGIKYYSELMNQQLYPVGEMDEGFTVAIDEKLRIYIFNTGILGCLRVHDDAYIGLKYILMNDLYSTSYVLEEEGEHAGKWFKRE</sequence>
<dbReference type="KEGG" id="fax:FUAX_01970"/>
<dbReference type="Proteomes" id="UP001348817">
    <property type="component" value="Chromosome"/>
</dbReference>
<evidence type="ECO:0008006" key="3">
    <source>
        <dbReference type="Google" id="ProtNLM"/>
    </source>
</evidence>
<organism evidence="1 2">
    <name type="scientific">Fulvitalea axinellae</name>
    <dbReference type="NCBI Taxonomy" id="1182444"/>
    <lineage>
        <taxon>Bacteria</taxon>
        <taxon>Pseudomonadati</taxon>
        <taxon>Bacteroidota</taxon>
        <taxon>Cytophagia</taxon>
        <taxon>Cytophagales</taxon>
        <taxon>Persicobacteraceae</taxon>
        <taxon>Fulvitalea</taxon>
    </lineage>
</organism>
<protein>
    <recommendedName>
        <fullName evidence="3">SMI1/KNR4 family protein</fullName>
    </recommendedName>
</protein>
<dbReference type="RefSeq" id="WP_338393073.1">
    <property type="nucleotide sequence ID" value="NZ_AP025314.1"/>
</dbReference>
<evidence type="ECO:0000313" key="1">
    <source>
        <dbReference type="EMBL" id="BDD07765.1"/>
    </source>
</evidence>
<gene>
    <name evidence="1" type="ORF">FUAX_01970</name>
</gene>
<dbReference type="EMBL" id="AP025314">
    <property type="protein sequence ID" value="BDD07765.1"/>
    <property type="molecule type" value="Genomic_DNA"/>
</dbReference>
<name>A0AAU9DA66_9BACT</name>